<proteinExistence type="predicted"/>
<reference evidence="1 2" key="1">
    <citation type="submission" date="2019-11" db="EMBL/GenBank/DDBJ databases">
        <title>The Phosphoenolpyruvate Phosphotransferase System Regulates Serratia proteamaculans 336X Biofilm Formation and Wheat Roots colonization.</title>
        <authorList>
            <person name="Liu F."/>
        </authorList>
    </citation>
    <scope>NUCLEOTIDE SEQUENCE [LARGE SCALE GENOMIC DNA]</scope>
    <source>
        <strain evidence="1 2">336X</strain>
    </source>
</reference>
<evidence type="ECO:0000313" key="1">
    <source>
        <dbReference type="EMBL" id="QGH60765.1"/>
    </source>
</evidence>
<accession>A0A5Q2V9S1</accession>
<sequence length="117" mass="14191">MKFRLGHVFRTVFGFYQKKFNQQWDSLLNEILENGDIQEVEKCTVDFSYKGDVYCIWISNRWYAYGNLYALNNKDVGSELEFRPAFKTMVRLYEITRHKHAAVINRDDDYRRIYVNR</sequence>
<dbReference type="AlphaFoldDB" id="A0A5Q2V9S1"/>
<protein>
    <submittedName>
        <fullName evidence="1">Uncharacterized protein</fullName>
    </submittedName>
</protein>
<dbReference type="RefSeq" id="WP_153858174.1">
    <property type="nucleotide sequence ID" value="NZ_CP045913.1"/>
</dbReference>
<gene>
    <name evidence="1" type="ORF">GHV41_07870</name>
</gene>
<evidence type="ECO:0000313" key="2">
    <source>
        <dbReference type="Proteomes" id="UP000381260"/>
    </source>
</evidence>
<dbReference type="EMBL" id="CP045913">
    <property type="protein sequence ID" value="QGH60765.1"/>
    <property type="molecule type" value="Genomic_DNA"/>
</dbReference>
<name>A0A5Q2V9S1_SERPR</name>
<organism evidence="1 2">
    <name type="scientific">Serratia proteamaculans</name>
    <dbReference type="NCBI Taxonomy" id="28151"/>
    <lineage>
        <taxon>Bacteria</taxon>
        <taxon>Pseudomonadati</taxon>
        <taxon>Pseudomonadota</taxon>
        <taxon>Gammaproteobacteria</taxon>
        <taxon>Enterobacterales</taxon>
        <taxon>Yersiniaceae</taxon>
        <taxon>Serratia</taxon>
    </lineage>
</organism>
<dbReference type="Proteomes" id="UP000381260">
    <property type="component" value="Chromosome"/>
</dbReference>